<comment type="caution">
    <text evidence="4">The sequence shown here is derived from an EMBL/GenBank/DDBJ whole genome shotgun (WGS) entry which is preliminary data.</text>
</comment>
<reference evidence="4 5" key="1">
    <citation type="submission" date="2020-08" db="EMBL/GenBank/DDBJ databases">
        <title>Above-ground endophytic microbial communities from plants in different locations in the United States.</title>
        <authorList>
            <person name="Frank C."/>
        </authorList>
    </citation>
    <scope>NUCLEOTIDE SEQUENCE [LARGE SCALE GENOMIC DNA]</scope>
    <source>
        <strain evidence="4 5">WP4_2_2</strain>
    </source>
</reference>
<evidence type="ECO:0000256" key="1">
    <source>
        <dbReference type="SAM" id="Coils"/>
    </source>
</evidence>
<proteinExistence type="predicted"/>
<name>A0A7W9U1C5_9BURK</name>
<protein>
    <submittedName>
        <fullName evidence="4">Uncharacterized protein YoxC</fullName>
    </submittedName>
</protein>
<accession>A0A7W9U1C5</accession>
<keyword evidence="5" id="KW-1185">Reference proteome</keyword>
<dbReference type="EMBL" id="JACHBW010000016">
    <property type="protein sequence ID" value="MBB6105256.1"/>
    <property type="molecule type" value="Genomic_DNA"/>
</dbReference>
<evidence type="ECO:0000256" key="3">
    <source>
        <dbReference type="SAM" id="Phobius"/>
    </source>
</evidence>
<evidence type="ECO:0000313" key="5">
    <source>
        <dbReference type="Proteomes" id="UP000571554"/>
    </source>
</evidence>
<sequence length="315" mass="35243">MAVLGVAALGGLVWGAGKVMPFIARLMENTAAAVFFGAIAVGLVYVLVFDPTLRSRLWLAYQLLMKGLTYSIIKYDPAATERILSKEIAKMIDEASEARIKGGGRVEAVRRTIEEFKEEEEQLKREAVAMARKNRPQEDINSHARRIGQLDAAIQRTGKVYDELSANYNNLVEAENAFRRMHDEAEFKIRLKVKEYEAVNSMTEAWRGFRRAFSRTTTVNELRDMLVDYINDDTAAKMGEMRAYVQDSVKVIDAVQIRDDADTERGLQLLADLNSRQIDFTPAARLTDGAHASSAASSKGQPPSPGPIDYTRYKN</sequence>
<dbReference type="AlphaFoldDB" id="A0A7W9U1C5"/>
<feature type="coiled-coil region" evidence="1">
    <location>
        <begin position="106"/>
        <end position="133"/>
    </location>
</feature>
<organism evidence="4 5">
    <name type="scientific">Paraburkholderia bannensis</name>
    <dbReference type="NCBI Taxonomy" id="765414"/>
    <lineage>
        <taxon>Bacteria</taxon>
        <taxon>Pseudomonadati</taxon>
        <taxon>Pseudomonadota</taxon>
        <taxon>Betaproteobacteria</taxon>
        <taxon>Burkholderiales</taxon>
        <taxon>Burkholderiaceae</taxon>
        <taxon>Paraburkholderia</taxon>
    </lineage>
</organism>
<feature type="transmembrane region" description="Helical" evidence="3">
    <location>
        <begin position="31"/>
        <end position="49"/>
    </location>
</feature>
<keyword evidence="3" id="KW-0812">Transmembrane</keyword>
<evidence type="ECO:0000256" key="2">
    <source>
        <dbReference type="SAM" id="MobiDB-lite"/>
    </source>
</evidence>
<feature type="region of interest" description="Disordered" evidence="2">
    <location>
        <begin position="289"/>
        <end position="315"/>
    </location>
</feature>
<dbReference type="Proteomes" id="UP000571554">
    <property type="component" value="Unassembled WGS sequence"/>
</dbReference>
<keyword evidence="1" id="KW-0175">Coiled coil</keyword>
<gene>
    <name evidence="4" type="ORF">F4827_005122</name>
</gene>
<dbReference type="RefSeq" id="WP_183727851.1">
    <property type="nucleotide sequence ID" value="NZ_JACHBW010000016.1"/>
</dbReference>
<keyword evidence="3" id="KW-0472">Membrane</keyword>
<evidence type="ECO:0000313" key="4">
    <source>
        <dbReference type="EMBL" id="MBB6105256.1"/>
    </source>
</evidence>
<keyword evidence="3" id="KW-1133">Transmembrane helix</keyword>